<proteinExistence type="predicted"/>
<feature type="non-terminal residue" evidence="1">
    <location>
        <position position="1"/>
    </location>
</feature>
<sequence>GPHATFQCQPMNQNINSSGFDQIQPSQNAKGVNASLGEIFKIQHAQPEDTHEFLCKLIEDFQIISKELAEYINSPSCNRPTFYNNDEEHSVQYKEYLENSSNAIVPVLPTEELEYSLSMGDEHFSTISETESNKVIKSNVKNIVPIPSEFEVTSKNESECDVPINDESSPIFTTFSNPLFGCNNDFTFSNDGSLSNEDVLMENFKIYSNPLFDDEEIISTKIDLYYLNAKYNLIESLLNQDTLIDSSPKMKLVENLLYDNSSPQPPEELNAEIADTIIESLSPSPVLIEDSDSQMGEIDLFLDMDDLMPPGNESDDYDSEGDIHFLEEFLNTLPLSKNESSNFDNHNDPSFPCPPPKPPDVEILCDFEPDMVVLTAKMVEAIFKHHALMPNTPYPFLKTNFPIFNKVKKMYLGLRNILGQSPSL</sequence>
<organism evidence="1">
    <name type="scientific">Tanacetum cinerariifolium</name>
    <name type="common">Dalmatian daisy</name>
    <name type="synonym">Chrysanthemum cinerariifolium</name>
    <dbReference type="NCBI Taxonomy" id="118510"/>
    <lineage>
        <taxon>Eukaryota</taxon>
        <taxon>Viridiplantae</taxon>
        <taxon>Streptophyta</taxon>
        <taxon>Embryophyta</taxon>
        <taxon>Tracheophyta</taxon>
        <taxon>Spermatophyta</taxon>
        <taxon>Magnoliopsida</taxon>
        <taxon>eudicotyledons</taxon>
        <taxon>Gunneridae</taxon>
        <taxon>Pentapetalae</taxon>
        <taxon>asterids</taxon>
        <taxon>campanulids</taxon>
        <taxon>Asterales</taxon>
        <taxon>Asteraceae</taxon>
        <taxon>Asteroideae</taxon>
        <taxon>Anthemideae</taxon>
        <taxon>Anthemidinae</taxon>
        <taxon>Tanacetum</taxon>
    </lineage>
</organism>
<accession>A0A699I8H4</accession>
<name>A0A699I8H4_TANCI</name>
<dbReference type="AlphaFoldDB" id="A0A699I8H4"/>
<gene>
    <name evidence="1" type="ORF">Tci_505214</name>
</gene>
<evidence type="ECO:0000313" key="1">
    <source>
        <dbReference type="EMBL" id="GEZ33241.1"/>
    </source>
</evidence>
<evidence type="ECO:0008006" key="2">
    <source>
        <dbReference type="Google" id="ProtNLM"/>
    </source>
</evidence>
<comment type="caution">
    <text evidence="1">The sequence shown here is derived from an EMBL/GenBank/DDBJ whole genome shotgun (WGS) entry which is preliminary data.</text>
</comment>
<dbReference type="EMBL" id="BKCJ010266390">
    <property type="protein sequence ID" value="GEZ33241.1"/>
    <property type="molecule type" value="Genomic_DNA"/>
</dbReference>
<protein>
    <recommendedName>
        <fullName evidence="2">Reverse transcriptase domain-containing protein</fullName>
    </recommendedName>
</protein>
<reference evidence="1" key="1">
    <citation type="journal article" date="2019" name="Sci. Rep.">
        <title>Draft genome of Tanacetum cinerariifolium, the natural source of mosquito coil.</title>
        <authorList>
            <person name="Yamashiro T."/>
            <person name="Shiraishi A."/>
            <person name="Satake H."/>
            <person name="Nakayama K."/>
        </authorList>
    </citation>
    <scope>NUCLEOTIDE SEQUENCE</scope>
</reference>